<gene>
    <name evidence="3" type="primary">EXL3</name>
    <name evidence="3" type="ORF">KSP39_PZI007722</name>
</gene>
<evidence type="ECO:0000256" key="1">
    <source>
        <dbReference type="ARBA" id="ARBA00008668"/>
    </source>
</evidence>
<dbReference type="EMBL" id="JBBWWQ010000006">
    <property type="protein sequence ID" value="KAK8944516.1"/>
    <property type="molecule type" value="Genomic_DNA"/>
</dbReference>
<comment type="similarity">
    <text evidence="1">Belongs to the 'GDSL' lipolytic enzyme family.</text>
</comment>
<name>A0AAP0BNL7_9ASPA</name>
<dbReference type="InterPro" id="IPR050592">
    <property type="entry name" value="GDSL_lipolytic_enzyme"/>
</dbReference>
<dbReference type="PANTHER" id="PTHR45642">
    <property type="entry name" value="GDSL ESTERASE/LIPASE EXL3"/>
    <property type="match status" value="1"/>
</dbReference>
<comment type="caution">
    <text evidence="3">The sequence shown here is derived from an EMBL/GenBank/DDBJ whole genome shotgun (WGS) entry which is preliminary data.</text>
</comment>
<dbReference type="InterPro" id="IPR001087">
    <property type="entry name" value="GDSL"/>
</dbReference>
<dbReference type="GO" id="GO:0016788">
    <property type="term" value="F:hydrolase activity, acting on ester bonds"/>
    <property type="evidence" value="ECO:0007669"/>
    <property type="project" value="InterPro"/>
</dbReference>
<sequence>MVSRRFFHGALEATRLHILVVMGICLCPQIIESSTPIVPAVILFGDSIVDPGNNNDMVTLAKGNFPPYGRDFIGHVPTGRFSNGKIPGDLIASSLGVKETVPAYVGQNLGDEDLLTGVSFASGASGYDPMTPILTKLHQMGARKIAYVGLPPIGCLPFQRTVAGGFLRECASSRNEAAMLYNSKITTEIKRLNTNFGDTQLVYMDIYTILLDLVQRPSFYGFEVSDKGCCGTGELEASVFCNPTLPTCQDDSKYVFWDSYHPTERAYKIIVDYLLQINLKYLM</sequence>
<feature type="signal peptide" evidence="2">
    <location>
        <begin position="1"/>
        <end position="33"/>
    </location>
</feature>
<dbReference type="InterPro" id="IPR035669">
    <property type="entry name" value="SGNH_plant_lipase-like"/>
</dbReference>
<dbReference type="Gene3D" id="3.40.50.1110">
    <property type="entry name" value="SGNH hydrolase"/>
    <property type="match status" value="2"/>
</dbReference>
<evidence type="ECO:0000313" key="4">
    <source>
        <dbReference type="Proteomes" id="UP001418222"/>
    </source>
</evidence>
<dbReference type="PANTHER" id="PTHR45642:SF95">
    <property type="entry name" value="GDSL-LIKE LIPASE_ACYLHYDROLASE FAMILY PROTEIN, EXPRESSED"/>
    <property type="match status" value="1"/>
</dbReference>
<dbReference type="SUPFAM" id="SSF52266">
    <property type="entry name" value="SGNH hydrolase"/>
    <property type="match status" value="1"/>
</dbReference>
<dbReference type="CDD" id="cd01837">
    <property type="entry name" value="SGNH_plant_lipase_like"/>
    <property type="match status" value="1"/>
</dbReference>
<dbReference type="AlphaFoldDB" id="A0AAP0BNL7"/>
<dbReference type="Pfam" id="PF00657">
    <property type="entry name" value="Lipase_GDSL"/>
    <property type="match status" value="1"/>
</dbReference>
<evidence type="ECO:0000256" key="2">
    <source>
        <dbReference type="SAM" id="SignalP"/>
    </source>
</evidence>
<accession>A0AAP0BNL7</accession>
<keyword evidence="2" id="KW-0732">Signal</keyword>
<feature type="chain" id="PRO_5042946212" evidence="2">
    <location>
        <begin position="34"/>
        <end position="283"/>
    </location>
</feature>
<organism evidence="3 4">
    <name type="scientific">Platanthera zijinensis</name>
    <dbReference type="NCBI Taxonomy" id="2320716"/>
    <lineage>
        <taxon>Eukaryota</taxon>
        <taxon>Viridiplantae</taxon>
        <taxon>Streptophyta</taxon>
        <taxon>Embryophyta</taxon>
        <taxon>Tracheophyta</taxon>
        <taxon>Spermatophyta</taxon>
        <taxon>Magnoliopsida</taxon>
        <taxon>Liliopsida</taxon>
        <taxon>Asparagales</taxon>
        <taxon>Orchidaceae</taxon>
        <taxon>Orchidoideae</taxon>
        <taxon>Orchideae</taxon>
        <taxon>Orchidinae</taxon>
        <taxon>Platanthera</taxon>
    </lineage>
</organism>
<evidence type="ECO:0000313" key="3">
    <source>
        <dbReference type="EMBL" id="KAK8944516.1"/>
    </source>
</evidence>
<dbReference type="InterPro" id="IPR036514">
    <property type="entry name" value="SGNH_hydro_sf"/>
</dbReference>
<proteinExistence type="inferred from homology"/>
<keyword evidence="4" id="KW-1185">Reference proteome</keyword>
<dbReference type="Proteomes" id="UP001418222">
    <property type="component" value="Unassembled WGS sequence"/>
</dbReference>
<reference evidence="3 4" key="1">
    <citation type="journal article" date="2022" name="Nat. Plants">
        <title>Genomes of leafy and leafless Platanthera orchids illuminate the evolution of mycoheterotrophy.</title>
        <authorList>
            <person name="Li M.H."/>
            <person name="Liu K.W."/>
            <person name="Li Z."/>
            <person name="Lu H.C."/>
            <person name="Ye Q.L."/>
            <person name="Zhang D."/>
            <person name="Wang J.Y."/>
            <person name="Li Y.F."/>
            <person name="Zhong Z.M."/>
            <person name="Liu X."/>
            <person name="Yu X."/>
            <person name="Liu D.K."/>
            <person name="Tu X.D."/>
            <person name="Liu B."/>
            <person name="Hao Y."/>
            <person name="Liao X.Y."/>
            <person name="Jiang Y.T."/>
            <person name="Sun W.H."/>
            <person name="Chen J."/>
            <person name="Chen Y.Q."/>
            <person name="Ai Y."/>
            <person name="Zhai J.W."/>
            <person name="Wu S.S."/>
            <person name="Zhou Z."/>
            <person name="Hsiao Y.Y."/>
            <person name="Wu W.L."/>
            <person name="Chen Y.Y."/>
            <person name="Lin Y.F."/>
            <person name="Hsu J.L."/>
            <person name="Li C.Y."/>
            <person name="Wang Z.W."/>
            <person name="Zhao X."/>
            <person name="Zhong W.Y."/>
            <person name="Ma X.K."/>
            <person name="Ma L."/>
            <person name="Huang J."/>
            <person name="Chen G.Z."/>
            <person name="Huang M.Z."/>
            <person name="Huang L."/>
            <person name="Peng D.H."/>
            <person name="Luo Y.B."/>
            <person name="Zou S.Q."/>
            <person name="Chen S.P."/>
            <person name="Lan S."/>
            <person name="Tsai W.C."/>
            <person name="Van de Peer Y."/>
            <person name="Liu Z.J."/>
        </authorList>
    </citation>
    <scope>NUCLEOTIDE SEQUENCE [LARGE SCALE GENOMIC DNA]</scope>
    <source>
        <strain evidence="3">Lor287</strain>
    </source>
</reference>
<protein>
    <submittedName>
        <fullName evidence="3">GDSL esterase/lipase EXL3</fullName>
    </submittedName>
</protein>